<keyword evidence="3" id="KW-0378">Hydrolase</keyword>
<feature type="compositionally biased region" description="Basic and acidic residues" evidence="1">
    <location>
        <begin position="16"/>
        <end position="25"/>
    </location>
</feature>
<gene>
    <name evidence="3" type="ORF">SAMN04489740_3769</name>
</gene>
<dbReference type="InterPro" id="IPR009045">
    <property type="entry name" value="Zn_M74/Hedgehog-like"/>
</dbReference>
<dbReference type="Gene3D" id="3.30.1380.10">
    <property type="match status" value="1"/>
</dbReference>
<evidence type="ECO:0000313" key="3">
    <source>
        <dbReference type="EMBL" id="SEF01777.1"/>
    </source>
</evidence>
<evidence type="ECO:0000256" key="1">
    <source>
        <dbReference type="SAM" id="MobiDB-lite"/>
    </source>
</evidence>
<dbReference type="Proteomes" id="UP000182725">
    <property type="component" value="Unassembled WGS sequence"/>
</dbReference>
<protein>
    <submittedName>
        <fullName evidence="3">D-Ala-D-Ala carboxypeptidase. Metallo peptidase. MEROPS family M15B</fullName>
    </submittedName>
</protein>
<reference evidence="3 4" key="1">
    <citation type="submission" date="2016-10" db="EMBL/GenBank/DDBJ databases">
        <authorList>
            <person name="de Groot N.N."/>
        </authorList>
    </citation>
    <scope>NUCLEOTIDE SEQUENCE [LARGE SCALE GENOMIC DNA]</scope>
    <source>
        <strain evidence="3 4">DSM 22274</strain>
    </source>
</reference>
<feature type="compositionally biased region" description="Polar residues" evidence="1">
    <location>
        <begin position="75"/>
        <end position="104"/>
    </location>
</feature>
<feature type="region of interest" description="Disordered" evidence="1">
    <location>
        <begin position="52"/>
        <end position="106"/>
    </location>
</feature>
<dbReference type="GO" id="GO:0004180">
    <property type="term" value="F:carboxypeptidase activity"/>
    <property type="evidence" value="ECO:0007669"/>
    <property type="project" value="UniProtKB-KW"/>
</dbReference>
<keyword evidence="3" id="KW-0121">Carboxypeptidase</keyword>
<proteinExistence type="predicted"/>
<sequence length="345" mass="35690">MPVVGFHQARRPRQTTGDRMRRELSWPRPGGIIVSVVGAALVFGGSLTISPSADSRTSVSSAPAPSPSVRPTASQAPTLSNATPTERVTQVPTSAPATLSASGLTASPLAPTTAASAPAIAGATADSPIQKLFAAATVEPTEKTLRDITNPNSPLVLVNKQRPLVPANYSPSDLVAPKILSGSGEPVLLRAEAATAAERMFAAAAAQGLTITVKSSYRSYETQVSVYNGYVAGKGEAAADSTSARPGFSEHQSGLALDIGDADAGTACDFNSCFEDAPAAQWVATHGSEFGFLVRYQPGDESITGYLAEPWHLRYVGAGVALDMKARGISSYEKYLGVPDAPGYK</sequence>
<feature type="region of interest" description="Disordered" evidence="1">
    <location>
        <begin position="1"/>
        <end position="25"/>
    </location>
</feature>
<evidence type="ECO:0000259" key="2">
    <source>
        <dbReference type="Pfam" id="PF02557"/>
    </source>
</evidence>
<dbReference type="PANTHER" id="PTHR34385:SF1">
    <property type="entry name" value="PEPTIDOGLYCAN L-ALANYL-D-GLUTAMATE ENDOPEPTIDASE CWLK"/>
    <property type="match status" value="1"/>
</dbReference>
<organism evidence="3 4">
    <name type="scientific">Arthrobacter alpinus</name>
    <dbReference type="NCBI Taxonomy" id="656366"/>
    <lineage>
        <taxon>Bacteria</taxon>
        <taxon>Bacillati</taxon>
        <taxon>Actinomycetota</taxon>
        <taxon>Actinomycetes</taxon>
        <taxon>Micrococcales</taxon>
        <taxon>Micrococcaceae</taxon>
        <taxon>Arthrobacter</taxon>
    </lineage>
</organism>
<dbReference type="PANTHER" id="PTHR34385">
    <property type="entry name" value="D-ALANYL-D-ALANINE CARBOXYPEPTIDASE"/>
    <property type="match status" value="1"/>
</dbReference>
<dbReference type="AlphaFoldDB" id="A0A1H5NLT9"/>
<dbReference type="InterPro" id="IPR003709">
    <property type="entry name" value="VanY-like_core_dom"/>
</dbReference>
<evidence type="ECO:0000313" key="4">
    <source>
        <dbReference type="Proteomes" id="UP000182725"/>
    </source>
</evidence>
<dbReference type="EMBL" id="FNTV01000001">
    <property type="protein sequence ID" value="SEF01777.1"/>
    <property type="molecule type" value="Genomic_DNA"/>
</dbReference>
<name>A0A1H5NLT9_9MICC</name>
<dbReference type="InterPro" id="IPR052179">
    <property type="entry name" value="DD-CPase-like"/>
</dbReference>
<dbReference type="Pfam" id="PF02557">
    <property type="entry name" value="VanY"/>
    <property type="match status" value="1"/>
</dbReference>
<dbReference type="CDD" id="cd14852">
    <property type="entry name" value="LD-carboxypeptidase"/>
    <property type="match status" value="1"/>
</dbReference>
<dbReference type="SUPFAM" id="SSF55166">
    <property type="entry name" value="Hedgehog/DD-peptidase"/>
    <property type="match status" value="1"/>
</dbReference>
<accession>A0A1H5NLT9</accession>
<dbReference type="GO" id="GO:0006508">
    <property type="term" value="P:proteolysis"/>
    <property type="evidence" value="ECO:0007669"/>
    <property type="project" value="InterPro"/>
</dbReference>
<dbReference type="InterPro" id="IPR058193">
    <property type="entry name" value="VanY/YodJ_core_dom"/>
</dbReference>
<feature type="domain" description="D-alanyl-D-alanine carboxypeptidase-like core" evidence="2">
    <location>
        <begin position="188"/>
        <end position="317"/>
    </location>
</feature>
<feature type="compositionally biased region" description="Low complexity" evidence="1">
    <location>
        <begin position="55"/>
        <end position="74"/>
    </location>
</feature>
<keyword evidence="3" id="KW-0645">Protease</keyword>